<gene>
    <name evidence="1" type="ORF">D4764_13G0007040</name>
</gene>
<evidence type="ECO:0000313" key="2">
    <source>
        <dbReference type="Proteomes" id="UP000324091"/>
    </source>
</evidence>
<dbReference type="Proteomes" id="UP000324091">
    <property type="component" value="Chromosome 13"/>
</dbReference>
<proteinExistence type="predicted"/>
<evidence type="ECO:0000313" key="1">
    <source>
        <dbReference type="EMBL" id="TWW76042.1"/>
    </source>
</evidence>
<dbReference type="AlphaFoldDB" id="A0A5C6P8L1"/>
<keyword evidence="2" id="KW-1185">Reference proteome</keyword>
<dbReference type="EMBL" id="RHFK02000005">
    <property type="protein sequence ID" value="TWW76042.1"/>
    <property type="molecule type" value="Genomic_DNA"/>
</dbReference>
<accession>A0A5C6P8L1</accession>
<protein>
    <submittedName>
        <fullName evidence="1">Uncharacterized protein</fullName>
    </submittedName>
</protein>
<name>A0A5C6P8L1_9TELE</name>
<sequence>MWQGVACPPHRLSGLFDQLNLSQNERAVWQRQEGRCFLPPSFRPERFALINGTGAVLAAVGCRLVSVGRVAPAGSPHGVDHLAYWTHCCFGSVPSLLFALAPLRSGDGAEA</sequence>
<organism evidence="1 2">
    <name type="scientific">Takifugu flavidus</name>
    <name type="common">sansaifugu</name>
    <dbReference type="NCBI Taxonomy" id="433684"/>
    <lineage>
        <taxon>Eukaryota</taxon>
        <taxon>Metazoa</taxon>
        <taxon>Chordata</taxon>
        <taxon>Craniata</taxon>
        <taxon>Vertebrata</taxon>
        <taxon>Euteleostomi</taxon>
        <taxon>Actinopterygii</taxon>
        <taxon>Neopterygii</taxon>
        <taxon>Teleostei</taxon>
        <taxon>Neoteleostei</taxon>
        <taxon>Acanthomorphata</taxon>
        <taxon>Eupercaria</taxon>
        <taxon>Tetraodontiformes</taxon>
        <taxon>Tetradontoidea</taxon>
        <taxon>Tetraodontidae</taxon>
        <taxon>Takifugu</taxon>
    </lineage>
</organism>
<reference evidence="1 2" key="1">
    <citation type="submission" date="2019-04" db="EMBL/GenBank/DDBJ databases">
        <title>Chromosome genome assembly for Takifugu flavidus.</title>
        <authorList>
            <person name="Xiao S."/>
        </authorList>
    </citation>
    <scope>NUCLEOTIDE SEQUENCE [LARGE SCALE GENOMIC DNA]</scope>
    <source>
        <strain evidence="1">HTHZ2018</strain>
        <tissue evidence="1">Muscle</tissue>
    </source>
</reference>
<comment type="caution">
    <text evidence="1">The sequence shown here is derived from an EMBL/GenBank/DDBJ whole genome shotgun (WGS) entry which is preliminary data.</text>
</comment>